<accession>A0A1I7XQC6</accession>
<evidence type="ECO:0000313" key="2">
    <source>
        <dbReference type="WBParaSite" id="Hba_19549"/>
    </source>
</evidence>
<evidence type="ECO:0000313" key="1">
    <source>
        <dbReference type="Proteomes" id="UP000095283"/>
    </source>
</evidence>
<dbReference type="Proteomes" id="UP000095283">
    <property type="component" value="Unplaced"/>
</dbReference>
<dbReference type="AlphaFoldDB" id="A0A1I7XQC6"/>
<protein>
    <submittedName>
        <fullName evidence="2">Aminotran_1_2 domain-containing protein</fullName>
    </submittedName>
</protein>
<name>A0A1I7XQC6_HETBA</name>
<proteinExistence type="predicted"/>
<sequence>MVTRARYLENEEQFSPTPSIRLMVQSELTNEEIERALLSITNIVHQLSA</sequence>
<dbReference type="WBParaSite" id="Hba_19549">
    <property type="protein sequence ID" value="Hba_19549"/>
    <property type="gene ID" value="Hba_19549"/>
</dbReference>
<organism evidence="1 2">
    <name type="scientific">Heterorhabditis bacteriophora</name>
    <name type="common">Entomopathogenic nematode worm</name>
    <dbReference type="NCBI Taxonomy" id="37862"/>
    <lineage>
        <taxon>Eukaryota</taxon>
        <taxon>Metazoa</taxon>
        <taxon>Ecdysozoa</taxon>
        <taxon>Nematoda</taxon>
        <taxon>Chromadorea</taxon>
        <taxon>Rhabditida</taxon>
        <taxon>Rhabditina</taxon>
        <taxon>Rhabditomorpha</taxon>
        <taxon>Strongyloidea</taxon>
        <taxon>Heterorhabditidae</taxon>
        <taxon>Heterorhabditis</taxon>
    </lineage>
</organism>
<keyword evidence="1" id="KW-1185">Reference proteome</keyword>
<reference evidence="2" key="1">
    <citation type="submission" date="2016-11" db="UniProtKB">
        <authorList>
            <consortium name="WormBaseParasite"/>
        </authorList>
    </citation>
    <scope>IDENTIFICATION</scope>
</reference>